<organism evidence="1 2">
    <name type="scientific">Plakobranchus ocellatus</name>
    <dbReference type="NCBI Taxonomy" id="259542"/>
    <lineage>
        <taxon>Eukaryota</taxon>
        <taxon>Metazoa</taxon>
        <taxon>Spiralia</taxon>
        <taxon>Lophotrochozoa</taxon>
        <taxon>Mollusca</taxon>
        <taxon>Gastropoda</taxon>
        <taxon>Heterobranchia</taxon>
        <taxon>Euthyneura</taxon>
        <taxon>Panpulmonata</taxon>
        <taxon>Sacoglossa</taxon>
        <taxon>Placobranchoidea</taxon>
        <taxon>Plakobranchidae</taxon>
        <taxon>Plakobranchus</taxon>
    </lineage>
</organism>
<dbReference type="AlphaFoldDB" id="A0AAV3Z7W3"/>
<evidence type="ECO:0000313" key="2">
    <source>
        <dbReference type="Proteomes" id="UP000735302"/>
    </source>
</evidence>
<proteinExistence type="predicted"/>
<dbReference type="Proteomes" id="UP000735302">
    <property type="component" value="Unassembled WGS sequence"/>
</dbReference>
<evidence type="ECO:0008006" key="3">
    <source>
        <dbReference type="Google" id="ProtNLM"/>
    </source>
</evidence>
<dbReference type="EMBL" id="BLXT01002115">
    <property type="protein sequence ID" value="GFN91244.1"/>
    <property type="molecule type" value="Genomic_DNA"/>
</dbReference>
<reference evidence="1 2" key="1">
    <citation type="journal article" date="2021" name="Elife">
        <title>Chloroplast acquisition without the gene transfer in kleptoplastic sea slugs, Plakobranchus ocellatus.</title>
        <authorList>
            <person name="Maeda T."/>
            <person name="Takahashi S."/>
            <person name="Yoshida T."/>
            <person name="Shimamura S."/>
            <person name="Takaki Y."/>
            <person name="Nagai Y."/>
            <person name="Toyoda A."/>
            <person name="Suzuki Y."/>
            <person name="Arimoto A."/>
            <person name="Ishii H."/>
            <person name="Satoh N."/>
            <person name="Nishiyama T."/>
            <person name="Hasebe M."/>
            <person name="Maruyama T."/>
            <person name="Minagawa J."/>
            <person name="Obokata J."/>
            <person name="Shigenobu S."/>
        </authorList>
    </citation>
    <scope>NUCLEOTIDE SEQUENCE [LARGE SCALE GENOMIC DNA]</scope>
</reference>
<sequence length="92" mass="9955">MGREVSDAFFKLSSTLFISSFLGVVVSRGQRDLRLLGPPPGQGADVGARIRDRRIPCRSLDGFAIHYATDASVQSGSVKRCAVFIVKNGEDQ</sequence>
<evidence type="ECO:0000313" key="1">
    <source>
        <dbReference type="EMBL" id="GFN91244.1"/>
    </source>
</evidence>
<protein>
    <recommendedName>
        <fullName evidence="3">Secreted protein</fullName>
    </recommendedName>
</protein>
<gene>
    <name evidence="1" type="ORF">PoB_001775000</name>
</gene>
<keyword evidence="2" id="KW-1185">Reference proteome</keyword>
<name>A0AAV3Z7W3_9GAST</name>
<accession>A0AAV3Z7W3</accession>
<comment type="caution">
    <text evidence="1">The sequence shown here is derived from an EMBL/GenBank/DDBJ whole genome shotgun (WGS) entry which is preliminary data.</text>
</comment>